<dbReference type="Pfam" id="PF00250">
    <property type="entry name" value="Forkhead"/>
    <property type="match status" value="1"/>
</dbReference>
<feature type="region of interest" description="Disordered" evidence="7">
    <location>
        <begin position="157"/>
        <end position="231"/>
    </location>
</feature>
<sequence>MSRLDTILNPQVNVSPTLRPEYVDYNTFMTFSLQLSLLDRVERVPSPRLNSSSPTSSAGEPPKTSKFSHSTQEAKEHCAHPTCPDTLRCLPDTDGRPQHTLPVILRCAILGSKMKRLTIREIYAAMEEKYPYYRTAGSTWKQSVRHHLSLNRLFERQPRPVTDPGFGSYWTVNLEAPPGTKRPRKRGRPQREVNGDPESGPAKKRGRPRKVPETENRRQAEPSYLGTLPIPSADNVSALLSVSTPRTGTRHLHEDEDEDHAARSDLGSSWRMEEDFESEDDGDGLPPRPITPAYDRAVKFNPTPSPSRVTLRPVQDDLISDAMPENIIDHLKVQMGMLRRQTSEARTEAANMAQRLQESQAEASRARSALRAAEEMLELEVQRREEAERLAEEEARMRKMVEDELRILQ</sequence>
<proteinExistence type="predicted"/>
<evidence type="ECO:0000313" key="10">
    <source>
        <dbReference type="Proteomes" id="UP000759537"/>
    </source>
</evidence>
<feature type="region of interest" description="Disordered" evidence="7">
    <location>
        <begin position="244"/>
        <end position="308"/>
    </location>
</feature>
<gene>
    <name evidence="9" type="ORF">DFH94DRAFT_452204</name>
</gene>
<evidence type="ECO:0000313" key="9">
    <source>
        <dbReference type="EMBL" id="KAF8481328.1"/>
    </source>
</evidence>
<reference evidence="9" key="1">
    <citation type="submission" date="2019-10" db="EMBL/GenBank/DDBJ databases">
        <authorList>
            <consortium name="DOE Joint Genome Institute"/>
            <person name="Kuo A."/>
            <person name="Miyauchi S."/>
            <person name="Kiss E."/>
            <person name="Drula E."/>
            <person name="Kohler A."/>
            <person name="Sanchez-Garcia M."/>
            <person name="Andreopoulos B."/>
            <person name="Barry K.W."/>
            <person name="Bonito G."/>
            <person name="Buee M."/>
            <person name="Carver A."/>
            <person name="Chen C."/>
            <person name="Cichocki N."/>
            <person name="Clum A."/>
            <person name="Culley D."/>
            <person name="Crous P.W."/>
            <person name="Fauchery L."/>
            <person name="Girlanda M."/>
            <person name="Hayes R."/>
            <person name="Keri Z."/>
            <person name="LaButti K."/>
            <person name="Lipzen A."/>
            <person name="Lombard V."/>
            <person name="Magnuson J."/>
            <person name="Maillard F."/>
            <person name="Morin E."/>
            <person name="Murat C."/>
            <person name="Nolan M."/>
            <person name="Ohm R."/>
            <person name="Pangilinan J."/>
            <person name="Pereira M."/>
            <person name="Perotto S."/>
            <person name="Peter M."/>
            <person name="Riley R."/>
            <person name="Sitrit Y."/>
            <person name="Stielow B."/>
            <person name="Szollosi G."/>
            <person name="Zifcakova L."/>
            <person name="Stursova M."/>
            <person name="Spatafora J.W."/>
            <person name="Tedersoo L."/>
            <person name="Vaario L.-M."/>
            <person name="Yamada A."/>
            <person name="Yan M."/>
            <person name="Wang P."/>
            <person name="Xu J."/>
            <person name="Bruns T."/>
            <person name="Baldrian P."/>
            <person name="Vilgalys R."/>
            <person name="Henrissat B."/>
            <person name="Grigoriev I.V."/>
            <person name="Hibbett D."/>
            <person name="Nagy L.G."/>
            <person name="Martin F.M."/>
        </authorList>
    </citation>
    <scope>NUCLEOTIDE SEQUENCE</scope>
    <source>
        <strain evidence="9">Prilba</strain>
    </source>
</reference>
<dbReference type="PROSITE" id="PS50039">
    <property type="entry name" value="FORK_HEAD_3"/>
    <property type="match status" value="1"/>
</dbReference>
<dbReference type="InterPro" id="IPR001766">
    <property type="entry name" value="Fork_head_dom"/>
</dbReference>
<keyword evidence="1" id="KW-0805">Transcription regulation</keyword>
<organism evidence="9 10">
    <name type="scientific">Russula ochroleuca</name>
    <dbReference type="NCBI Taxonomy" id="152965"/>
    <lineage>
        <taxon>Eukaryota</taxon>
        <taxon>Fungi</taxon>
        <taxon>Dikarya</taxon>
        <taxon>Basidiomycota</taxon>
        <taxon>Agaricomycotina</taxon>
        <taxon>Agaricomycetes</taxon>
        <taxon>Russulales</taxon>
        <taxon>Russulaceae</taxon>
        <taxon>Russula</taxon>
    </lineage>
</organism>
<keyword evidence="6" id="KW-0175">Coiled coil</keyword>
<evidence type="ECO:0000256" key="5">
    <source>
        <dbReference type="PROSITE-ProRule" id="PRU00089"/>
    </source>
</evidence>
<protein>
    <recommendedName>
        <fullName evidence="8">Fork-head domain-containing protein</fullName>
    </recommendedName>
</protein>
<evidence type="ECO:0000256" key="4">
    <source>
        <dbReference type="ARBA" id="ARBA00023242"/>
    </source>
</evidence>
<dbReference type="PANTHER" id="PTHR46078:SF2">
    <property type="entry name" value="FORK-HEAD DOMAIN-CONTAINING PROTEIN"/>
    <property type="match status" value="1"/>
</dbReference>
<accession>A0A9P5TA61</accession>
<name>A0A9P5TA61_9AGAM</name>
<dbReference type="GO" id="GO:0005634">
    <property type="term" value="C:nucleus"/>
    <property type="evidence" value="ECO:0007669"/>
    <property type="project" value="UniProtKB-SubCell"/>
</dbReference>
<keyword evidence="2 5" id="KW-0238">DNA-binding</keyword>
<feature type="compositionally biased region" description="Low complexity" evidence="7">
    <location>
        <begin position="46"/>
        <end position="57"/>
    </location>
</feature>
<dbReference type="CDD" id="cd00059">
    <property type="entry name" value="FH_FOX"/>
    <property type="match status" value="1"/>
</dbReference>
<dbReference type="PRINTS" id="PR00053">
    <property type="entry name" value="FORKHEAD"/>
</dbReference>
<comment type="caution">
    <text evidence="9">The sequence shown here is derived from an EMBL/GenBank/DDBJ whole genome shotgun (WGS) entry which is preliminary data.</text>
</comment>
<feature type="compositionally biased region" description="Acidic residues" evidence="7">
    <location>
        <begin position="274"/>
        <end position="283"/>
    </location>
</feature>
<reference evidence="9" key="2">
    <citation type="journal article" date="2020" name="Nat. Commun.">
        <title>Large-scale genome sequencing of mycorrhizal fungi provides insights into the early evolution of symbiotic traits.</title>
        <authorList>
            <person name="Miyauchi S."/>
            <person name="Kiss E."/>
            <person name="Kuo A."/>
            <person name="Drula E."/>
            <person name="Kohler A."/>
            <person name="Sanchez-Garcia M."/>
            <person name="Morin E."/>
            <person name="Andreopoulos B."/>
            <person name="Barry K.W."/>
            <person name="Bonito G."/>
            <person name="Buee M."/>
            <person name="Carver A."/>
            <person name="Chen C."/>
            <person name="Cichocki N."/>
            <person name="Clum A."/>
            <person name="Culley D."/>
            <person name="Crous P.W."/>
            <person name="Fauchery L."/>
            <person name="Girlanda M."/>
            <person name="Hayes R.D."/>
            <person name="Keri Z."/>
            <person name="LaButti K."/>
            <person name="Lipzen A."/>
            <person name="Lombard V."/>
            <person name="Magnuson J."/>
            <person name="Maillard F."/>
            <person name="Murat C."/>
            <person name="Nolan M."/>
            <person name="Ohm R.A."/>
            <person name="Pangilinan J."/>
            <person name="Pereira M.F."/>
            <person name="Perotto S."/>
            <person name="Peter M."/>
            <person name="Pfister S."/>
            <person name="Riley R."/>
            <person name="Sitrit Y."/>
            <person name="Stielow J.B."/>
            <person name="Szollosi G."/>
            <person name="Zifcakova L."/>
            <person name="Stursova M."/>
            <person name="Spatafora J.W."/>
            <person name="Tedersoo L."/>
            <person name="Vaario L.M."/>
            <person name="Yamada A."/>
            <person name="Yan M."/>
            <person name="Wang P."/>
            <person name="Xu J."/>
            <person name="Bruns T."/>
            <person name="Baldrian P."/>
            <person name="Vilgalys R."/>
            <person name="Dunand C."/>
            <person name="Henrissat B."/>
            <person name="Grigoriev I.V."/>
            <person name="Hibbett D."/>
            <person name="Nagy L.G."/>
            <person name="Martin F.M."/>
        </authorList>
    </citation>
    <scope>NUCLEOTIDE SEQUENCE</scope>
    <source>
        <strain evidence="9">Prilba</strain>
    </source>
</reference>
<evidence type="ECO:0000256" key="2">
    <source>
        <dbReference type="ARBA" id="ARBA00023125"/>
    </source>
</evidence>
<comment type="subcellular location">
    <subcellularLocation>
        <location evidence="5">Nucleus</location>
    </subcellularLocation>
</comment>
<keyword evidence="4 5" id="KW-0539">Nucleus</keyword>
<feature type="coiled-coil region" evidence="6">
    <location>
        <begin position="342"/>
        <end position="404"/>
    </location>
</feature>
<feature type="domain" description="Fork-head" evidence="8">
    <location>
        <begin position="96"/>
        <end position="186"/>
    </location>
</feature>
<dbReference type="PANTHER" id="PTHR46078">
    <property type="entry name" value="FORKHEAD BOX PROTEIN J2 FAMILY MEMBER"/>
    <property type="match status" value="1"/>
</dbReference>
<keyword evidence="3" id="KW-0804">Transcription</keyword>
<dbReference type="InterPro" id="IPR036390">
    <property type="entry name" value="WH_DNA-bd_sf"/>
</dbReference>
<evidence type="ECO:0000256" key="1">
    <source>
        <dbReference type="ARBA" id="ARBA00023015"/>
    </source>
</evidence>
<dbReference type="AlphaFoldDB" id="A0A9P5TA61"/>
<feature type="DNA-binding region" description="Fork-head" evidence="5">
    <location>
        <begin position="96"/>
        <end position="186"/>
    </location>
</feature>
<feature type="region of interest" description="Disordered" evidence="7">
    <location>
        <begin position="45"/>
        <end position="73"/>
    </location>
</feature>
<dbReference type="SMART" id="SM00339">
    <property type="entry name" value="FH"/>
    <property type="match status" value="1"/>
</dbReference>
<dbReference type="InterPro" id="IPR045912">
    <property type="entry name" value="FOXJ2/3-like"/>
</dbReference>
<dbReference type="InterPro" id="IPR036388">
    <property type="entry name" value="WH-like_DNA-bd_sf"/>
</dbReference>
<evidence type="ECO:0000259" key="8">
    <source>
        <dbReference type="PROSITE" id="PS50039"/>
    </source>
</evidence>
<dbReference type="Gene3D" id="1.10.10.10">
    <property type="entry name" value="Winged helix-like DNA-binding domain superfamily/Winged helix DNA-binding domain"/>
    <property type="match status" value="1"/>
</dbReference>
<dbReference type="SUPFAM" id="SSF46785">
    <property type="entry name" value="Winged helix' DNA-binding domain"/>
    <property type="match status" value="1"/>
</dbReference>
<evidence type="ECO:0000256" key="7">
    <source>
        <dbReference type="SAM" id="MobiDB-lite"/>
    </source>
</evidence>
<evidence type="ECO:0000256" key="6">
    <source>
        <dbReference type="SAM" id="Coils"/>
    </source>
</evidence>
<dbReference type="GO" id="GO:0000981">
    <property type="term" value="F:DNA-binding transcription factor activity, RNA polymerase II-specific"/>
    <property type="evidence" value="ECO:0007669"/>
    <property type="project" value="TreeGrafter"/>
</dbReference>
<dbReference type="Proteomes" id="UP000759537">
    <property type="component" value="Unassembled WGS sequence"/>
</dbReference>
<feature type="compositionally biased region" description="Basic and acidic residues" evidence="7">
    <location>
        <begin position="210"/>
        <end position="220"/>
    </location>
</feature>
<dbReference type="OrthoDB" id="5954824at2759"/>
<keyword evidence="10" id="KW-1185">Reference proteome</keyword>
<dbReference type="EMBL" id="WHVB01000007">
    <property type="protein sequence ID" value="KAF8481328.1"/>
    <property type="molecule type" value="Genomic_DNA"/>
</dbReference>
<dbReference type="GO" id="GO:0000978">
    <property type="term" value="F:RNA polymerase II cis-regulatory region sequence-specific DNA binding"/>
    <property type="evidence" value="ECO:0007669"/>
    <property type="project" value="TreeGrafter"/>
</dbReference>
<evidence type="ECO:0000256" key="3">
    <source>
        <dbReference type="ARBA" id="ARBA00023163"/>
    </source>
</evidence>